<accession>A0ABW0MC98</accession>
<dbReference type="Proteomes" id="UP001596045">
    <property type="component" value="Unassembled WGS sequence"/>
</dbReference>
<sequence>MHGNNPSQPSPATPAIVYLNRAIDNACLGMHSATDVLRVFKAMRDLSKNNEVMQGLALTGIKLADDHFNMFDAERGELEREKAGKE</sequence>
<keyword evidence="2" id="KW-1185">Reference proteome</keyword>
<dbReference type="RefSeq" id="WP_378999172.1">
    <property type="nucleotide sequence ID" value="NZ_JBHSMT010000028.1"/>
</dbReference>
<reference evidence="2" key="1">
    <citation type="journal article" date="2019" name="Int. J. Syst. Evol. Microbiol.">
        <title>The Global Catalogue of Microorganisms (GCM) 10K type strain sequencing project: providing services to taxonomists for standard genome sequencing and annotation.</title>
        <authorList>
            <consortium name="The Broad Institute Genomics Platform"/>
            <consortium name="The Broad Institute Genome Sequencing Center for Infectious Disease"/>
            <person name="Wu L."/>
            <person name="Ma J."/>
        </authorList>
    </citation>
    <scope>NUCLEOTIDE SEQUENCE [LARGE SCALE GENOMIC DNA]</scope>
    <source>
        <strain evidence="2">JCM 17066</strain>
    </source>
</reference>
<evidence type="ECO:0000313" key="2">
    <source>
        <dbReference type="Proteomes" id="UP001596045"/>
    </source>
</evidence>
<organism evidence="1 2">
    <name type="scientific">Paraherbaspirillum soli</name>
    <dbReference type="NCBI Taxonomy" id="631222"/>
    <lineage>
        <taxon>Bacteria</taxon>
        <taxon>Pseudomonadati</taxon>
        <taxon>Pseudomonadota</taxon>
        <taxon>Betaproteobacteria</taxon>
        <taxon>Burkholderiales</taxon>
        <taxon>Oxalobacteraceae</taxon>
        <taxon>Paraherbaspirillum</taxon>
    </lineage>
</organism>
<comment type="caution">
    <text evidence="1">The sequence shown here is derived from an EMBL/GenBank/DDBJ whole genome shotgun (WGS) entry which is preliminary data.</text>
</comment>
<proteinExistence type="predicted"/>
<dbReference type="EMBL" id="JBHSMT010000028">
    <property type="protein sequence ID" value="MFC5475670.1"/>
    <property type="molecule type" value="Genomic_DNA"/>
</dbReference>
<protein>
    <submittedName>
        <fullName evidence="1">Uncharacterized protein</fullName>
    </submittedName>
</protein>
<name>A0ABW0MC98_9BURK</name>
<evidence type="ECO:0000313" key="1">
    <source>
        <dbReference type="EMBL" id="MFC5475670.1"/>
    </source>
</evidence>
<gene>
    <name evidence="1" type="ORF">ACFPM8_17040</name>
</gene>